<comment type="caution">
    <text evidence="1">The sequence shown here is derived from an EMBL/GenBank/DDBJ whole genome shotgun (WGS) entry which is preliminary data.</text>
</comment>
<dbReference type="AlphaFoldDB" id="B1FDV1"/>
<evidence type="ECO:0000313" key="2">
    <source>
        <dbReference type="Proteomes" id="UP000005463"/>
    </source>
</evidence>
<gene>
    <name evidence="1" type="ORF">BamIOP4010DRAFT_2210</name>
</gene>
<name>B1FDV1_9BURK</name>
<organism evidence="1 2">
    <name type="scientific">Burkholderia ambifaria IOP40-10</name>
    <dbReference type="NCBI Taxonomy" id="396596"/>
    <lineage>
        <taxon>Bacteria</taxon>
        <taxon>Pseudomonadati</taxon>
        <taxon>Pseudomonadota</taxon>
        <taxon>Betaproteobacteria</taxon>
        <taxon>Burkholderiales</taxon>
        <taxon>Burkholderiaceae</taxon>
        <taxon>Burkholderia</taxon>
        <taxon>Burkholderia cepacia complex</taxon>
    </lineage>
</organism>
<dbReference type="Proteomes" id="UP000005463">
    <property type="component" value="Unassembled WGS sequence"/>
</dbReference>
<accession>B1FDV1</accession>
<proteinExistence type="predicted"/>
<dbReference type="RefSeq" id="WP_006751404.1">
    <property type="nucleotide sequence ID" value="NZ_ABLC01000042.1"/>
</dbReference>
<protein>
    <submittedName>
        <fullName evidence="1">Uncharacterized protein</fullName>
    </submittedName>
</protein>
<evidence type="ECO:0000313" key="1">
    <source>
        <dbReference type="EMBL" id="EDT04241.1"/>
    </source>
</evidence>
<dbReference type="EMBL" id="ABLC01000042">
    <property type="protein sequence ID" value="EDT04241.1"/>
    <property type="molecule type" value="Genomic_DNA"/>
</dbReference>
<sequence>MTNRTEAYAALQEAKEAASRLRASLPSSVDAAQQGIMFKSLFYALVVREALLHRIVALADDAFALHDASRSLSAAIIARSMLETMSVLGYLRSVFEKFEATGDEKVLFDRIAKAVVGARNMQDEAPTAVHVLKAIEETERRIGVPGLMAVYESLCEFTHPNWSGVLGSFGEHEHAHRVVFGTPARAIPSVEVHLAIILTTFEQFYTWLGEAICMANARLEQNR</sequence>
<reference evidence="1 2" key="1">
    <citation type="submission" date="2008-03" db="EMBL/GenBank/DDBJ databases">
        <title>Sequencing of the draft genome and assembly of Burkholderia ambifaria IOP40-10.</title>
        <authorList>
            <consortium name="US DOE Joint Genome Institute (JGI-PGF)"/>
            <person name="Copeland A."/>
            <person name="Lucas S."/>
            <person name="Lapidus A."/>
            <person name="Glavina del Rio T."/>
            <person name="Dalin E."/>
            <person name="Tice H."/>
            <person name="Bruce D."/>
            <person name="Goodwin L."/>
            <person name="Pitluck S."/>
            <person name="Larimer F."/>
            <person name="Land M.L."/>
            <person name="Hauser L."/>
            <person name="Tiedje J."/>
            <person name="Richardson P."/>
        </authorList>
    </citation>
    <scope>NUCLEOTIDE SEQUENCE [LARGE SCALE GENOMIC DNA]</scope>
    <source>
        <strain evidence="1 2">IOP40-10</strain>
    </source>
</reference>
<dbReference type="PATRIC" id="fig|396596.7.peg.5551"/>